<keyword evidence="8" id="KW-0998">Cell outer membrane</keyword>
<sequence>MPPSPDDPQRRRQLRPRAVHSLGLLLPLVIPALFLPVPAQAADAGIEVQGLSGALLDNARAHLSGVTLACDAPAWQADLAQTQATRAVRNALNALGYYSPTIKPQLGHEGACWHINVHVTAGSPVRITALDLALSGSGKDDPALRTLLADSGLRRGTTLDQGLYSALKQRLETAAREHGYFDAKFLRHSILVDPQTHSARIELEFTTGRRYVFGPTQLDLHSLNPDLVRGFLDYRPGQPYSSAAVIESQNALVSSGYFDSVRLVTDVHGRHDGEVPMHLVTTPARRFQLLTGAGYSSDTGPTLRLDFRDRRVNHAGHRFALNLQLARIQSQATARYEIPLANPRTDWLTLEGGYQYQNTLTAQSRIWKLAATRTHMLADDWLRRLSLTYLNENSSIAGQTLSGHFLMPGIGFSRTVATPAIYPRNGWAVDAGLTGAARGVVSTVSFVQAKLSLHDIVSTLGGRILTRASFGATAVNDVTQLPATLRFFAGGARSVRGFAYQSLGPTDAQGVVVGGRYLAVGSVEYDHHLYGNFYWAVFYDAGNAFDNWPFIVRRGAGVGLRWRSPLGPIRLDIGRALNPLPGAGLYTVQVSMGPEL</sequence>
<keyword evidence="5" id="KW-0812">Transmembrane</keyword>
<feature type="domain" description="Bacterial surface antigen (D15)" evidence="11">
    <location>
        <begin position="421"/>
        <end position="593"/>
    </location>
</feature>
<evidence type="ECO:0000256" key="9">
    <source>
        <dbReference type="ARBA" id="ARBA00033063"/>
    </source>
</evidence>
<dbReference type="Pfam" id="PF17243">
    <property type="entry name" value="POTRA_TamA_1"/>
    <property type="match status" value="1"/>
</dbReference>
<keyword evidence="14" id="KW-1185">Reference proteome</keyword>
<comment type="subunit">
    <text evidence="10">Interacts with TamB to form the translocation and assembly module (TAM).</text>
</comment>
<dbReference type="AlphaFoldDB" id="A0A1D8K6J4"/>
<dbReference type="InterPro" id="IPR035243">
    <property type="entry name" value="TamA_POTRA_Dom_1"/>
</dbReference>
<name>A0A1D8K6J4_9GAMM</name>
<evidence type="ECO:0000256" key="2">
    <source>
        <dbReference type="ARBA" id="ARBA00010248"/>
    </source>
</evidence>
<evidence type="ECO:0000256" key="6">
    <source>
        <dbReference type="ARBA" id="ARBA00022729"/>
    </source>
</evidence>
<feature type="domain" description="TamA POTRA" evidence="12">
    <location>
        <begin position="46"/>
        <end position="120"/>
    </location>
</feature>
<evidence type="ECO:0000256" key="10">
    <source>
        <dbReference type="ARBA" id="ARBA00093548"/>
    </source>
</evidence>
<dbReference type="EMBL" id="CP017448">
    <property type="protein sequence ID" value="AOV16595.1"/>
    <property type="molecule type" value="Genomic_DNA"/>
</dbReference>
<dbReference type="Gene3D" id="3.10.20.310">
    <property type="entry name" value="membrane protein fhac"/>
    <property type="match status" value="3"/>
</dbReference>
<dbReference type="InterPro" id="IPR039910">
    <property type="entry name" value="D15-like"/>
</dbReference>
<keyword evidence="7" id="KW-0472">Membrane</keyword>
<keyword evidence="4" id="KW-1134">Transmembrane beta strand</keyword>
<organism evidence="13 14">
    <name type="scientific">Acidihalobacter aeolianus</name>
    <dbReference type="NCBI Taxonomy" id="2792603"/>
    <lineage>
        <taxon>Bacteria</taxon>
        <taxon>Pseudomonadati</taxon>
        <taxon>Pseudomonadota</taxon>
        <taxon>Gammaproteobacteria</taxon>
        <taxon>Chromatiales</taxon>
        <taxon>Ectothiorhodospiraceae</taxon>
        <taxon>Acidihalobacter</taxon>
    </lineage>
</organism>
<evidence type="ECO:0000256" key="3">
    <source>
        <dbReference type="ARBA" id="ARBA00015419"/>
    </source>
</evidence>
<comment type="similarity">
    <text evidence="2">Belongs to the TamA family.</text>
</comment>
<dbReference type="GO" id="GO:0097347">
    <property type="term" value="C:TAM protein secretion complex"/>
    <property type="evidence" value="ECO:0007669"/>
    <property type="project" value="TreeGrafter"/>
</dbReference>
<dbReference type="PANTHER" id="PTHR12815">
    <property type="entry name" value="SORTING AND ASSEMBLY MACHINERY SAMM50 PROTEIN FAMILY MEMBER"/>
    <property type="match status" value="1"/>
</dbReference>
<dbReference type="InterPro" id="IPR000184">
    <property type="entry name" value="Bac_surfAg_D15"/>
</dbReference>
<dbReference type="PANTHER" id="PTHR12815:SF47">
    <property type="entry name" value="TRANSLOCATION AND ASSEMBLY MODULE SUBUNIT TAMA"/>
    <property type="match status" value="1"/>
</dbReference>
<dbReference type="Gene3D" id="2.40.160.50">
    <property type="entry name" value="membrane protein fhac: a member of the omp85/tpsb transporter family"/>
    <property type="match status" value="1"/>
</dbReference>
<protein>
    <recommendedName>
        <fullName evidence="3">Translocation and assembly module subunit TamA</fullName>
    </recommendedName>
    <alternativeName>
        <fullName evidence="9">Autotransporter assembly factor TamA</fullName>
    </alternativeName>
</protein>
<dbReference type="KEGG" id="aaeo:BJI67_05495"/>
<evidence type="ECO:0000259" key="11">
    <source>
        <dbReference type="Pfam" id="PF01103"/>
    </source>
</evidence>
<evidence type="ECO:0000313" key="14">
    <source>
        <dbReference type="Proteomes" id="UP000095342"/>
    </source>
</evidence>
<evidence type="ECO:0000256" key="1">
    <source>
        <dbReference type="ARBA" id="ARBA00004442"/>
    </source>
</evidence>
<evidence type="ECO:0000313" key="13">
    <source>
        <dbReference type="EMBL" id="AOV16595.1"/>
    </source>
</evidence>
<proteinExistence type="inferred from homology"/>
<dbReference type="Proteomes" id="UP000095342">
    <property type="component" value="Chromosome"/>
</dbReference>
<accession>A0A1D8K6J4</accession>
<gene>
    <name evidence="13" type="ORF">BJI67_05495</name>
</gene>
<comment type="subcellular location">
    <subcellularLocation>
        <location evidence="1">Cell outer membrane</location>
    </subcellularLocation>
</comment>
<reference evidence="13 14" key="1">
    <citation type="submission" date="2016-09" db="EMBL/GenBank/DDBJ databases">
        <title>Acidihalobacter prosperus V6 (DSM14174).</title>
        <authorList>
            <person name="Khaleque H.N."/>
            <person name="Ramsay J.P."/>
            <person name="Murphy R.J.T."/>
            <person name="Kaksonen A.H."/>
            <person name="Boxall N.J."/>
            <person name="Watkin E.L.J."/>
        </authorList>
    </citation>
    <scope>NUCLEOTIDE SEQUENCE [LARGE SCALE GENOMIC DNA]</scope>
    <source>
        <strain evidence="13 14">V6</strain>
    </source>
</reference>
<evidence type="ECO:0000256" key="5">
    <source>
        <dbReference type="ARBA" id="ARBA00022692"/>
    </source>
</evidence>
<dbReference type="GO" id="GO:0009306">
    <property type="term" value="P:protein secretion"/>
    <property type="evidence" value="ECO:0007669"/>
    <property type="project" value="TreeGrafter"/>
</dbReference>
<evidence type="ECO:0000256" key="4">
    <source>
        <dbReference type="ARBA" id="ARBA00022452"/>
    </source>
</evidence>
<dbReference type="GO" id="GO:0009279">
    <property type="term" value="C:cell outer membrane"/>
    <property type="evidence" value="ECO:0007669"/>
    <property type="project" value="UniProtKB-SubCell"/>
</dbReference>
<evidence type="ECO:0000256" key="7">
    <source>
        <dbReference type="ARBA" id="ARBA00023136"/>
    </source>
</evidence>
<dbReference type="Pfam" id="PF01103">
    <property type="entry name" value="Omp85"/>
    <property type="match status" value="1"/>
</dbReference>
<keyword evidence="6" id="KW-0732">Signal</keyword>
<evidence type="ECO:0000259" key="12">
    <source>
        <dbReference type="Pfam" id="PF17243"/>
    </source>
</evidence>
<evidence type="ECO:0000256" key="8">
    <source>
        <dbReference type="ARBA" id="ARBA00023237"/>
    </source>
</evidence>